<gene>
    <name evidence="2" type="ORF">g.37851</name>
</gene>
<accession>A0A2S2PZJ9</accession>
<reference evidence="2" key="1">
    <citation type="submission" date="2018-04" db="EMBL/GenBank/DDBJ databases">
        <title>Transcriptome assembly of Sipha flava.</title>
        <authorList>
            <person name="Scully E.D."/>
            <person name="Geib S.M."/>
            <person name="Palmer N.A."/>
            <person name="Koch K."/>
            <person name="Bradshaw J."/>
            <person name="Heng-Moss T."/>
            <person name="Sarath G."/>
        </authorList>
    </citation>
    <scope>NUCLEOTIDE SEQUENCE</scope>
</reference>
<organism evidence="2">
    <name type="scientific">Sipha flava</name>
    <name type="common">yellow sugarcane aphid</name>
    <dbReference type="NCBI Taxonomy" id="143950"/>
    <lineage>
        <taxon>Eukaryota</taxon>
        <taxon>Metazoa</taxon>
        <taxon>Ecdysozoa</taxon>
        <taxon>Arthropoda</taxon>
        <taxon>Hexapoda</taxon>
        <taxon>Insecta</taxon>
        <taxon>Pterygota</taxon>
        <taxon>Neoptera</taxon>
        <taxon>Paraneoptera</taxon>
        <taxon>Hemiptera</taxon>
        <taxon>Sternorrhyncha</taxon>
        <taxon>Aphidomorpha</taxon>
        <taxon>Aphidoidea</taxon>
        <taxon>Aphididae</taxon>
        <taxon>Sipha</taxon>
    </lineage>
</organism>
<proteinExistence type="predicted"/>
<evidence type="ECO:0000313" key="2">
    <source>
        <dbReference type="EMBL" id="MBY70332.1"/>
    </source>
</evidence>
<protein>
    <submittedName>
        <fullName evidence="2">Uncharacterized protein</fullName>
    </submittedName>
</protein>
<feature type="compositionally biased region" description="Polar residues" evidence="1">
    <location>
        <begin position="1"/>
        <end position="10"/>
    </location>
</feature>
<feature type="region of interest" description="Disordered" evidence="1">
    <location>
        <begin position="1"/>
        <end position="28"/>
    </location>
</feature>
<dbReference type="EMBL" id="GGMS01001129">
    <property type="protein sequence ID" value="MBY70332.1"/>
    <property type="molecule type" value="Transcribed_RNA"/>
</dbReference>
<sequence>MNFTRATSFSRRPPPVDTPSGGHDDRNGFAQRILRRRRRQTGCFVCCIMVRTRLPPWLTGRRSRFPPVDLSTPPAQTLTDLYFSSFRKYRCVFSLSHSLCPPSFSHPTSSCALL</sequence>
<dbReference type="AlphaFoldDB" id="A0A2S2PZJ9"/>
<evidence type="ECO:0000256" key="1">
    <source>
        <dbReference type="SAM" id="MobiDB-lite"/>
    </source>
</evidence>
<name>A0A2S2PZJ9_9HEMI</name>